<dbReference type="Pfam" id="PF02467">
    <property type="entry name" value="Whib"/>
    <property type="match status" value="1"/>
</dbReference>
<dbReference type="GO" id="GO:0051539">
    <property type="term" value="F:4 iron, 4 sulfur cluster binding"/>
    <property type="evidence" value="ECO:0007669"/>
    <property type="project" value="UniProtKB-KW"/>
</dbReference>
<evidence type="ECO:0000256" key="2">
    <source>
        <dbReference type="ARBA" id="ARBA00004496"/>
    </source>
</evidence>
<evidence type="ECO:0000256" key="8">
    <source>
        <dbReference type="ARBA" id="ARBA00023015"/>
    </source>
</evidence>
<evidence type="ECO:0000313" key="15">
    <source>
        <dbReference type="Proteomes" id="UP000007809"/>
    </source>
</evidence>
<dbReference type="InterPro" id="IPR034768">
    <property type="entry name" value="4FE4S_WBL"/>
</dbReference>
<evidence type="ECO:0000256" key="10">
    <source>
        <dbReference type="ARBA" id="ARBA00023157"/>
    </source>
</evidence>
<dbReference type="EMBL" id="CP002594">
    <property type="protein sequence ID" value="AEA28903.1"/>
    <property type="molecule type" value="Genomic_DNA"/>
</dbReference>
<geneLocation type="plasmid" evidence="14 15">
    <name>pPSED01</name>
</geneLocation>
<keyword evidence="10" id="KW-1015">Disulfide bond</keyword>
<dbReference type="HOGENOM" id="CLU_1990822_0_0_11"/>
<feature type="region of interest" description="Disordered" evidence="12">
    <location>
        <begin position="65"/>
        <end position="90"/>
    </location>
</feature>
<dbReference type="GO" id="GO:0005737">
    <property type="term" value="C:cytoplasm"/>
    <property type="evidence" value="ECO:0007669"/>
    <property type="project" value="UniProtKB-SubCell"/>
</dbReference>
<dbReference type="OrthoDB" id="3576679at2"/>
<evidence type="ECO:0000256" key="9">
    <source>
        <dbReference type="ARBA" id="ARBA00023125"/>
    </source>
</evidence>
<evidence type="ECO:0000256" key="3">
    <source>
        <dbReference type="ARBA" id="ARBA00006597"/>
    </source>
</evidence>
<comment type="similarity">
    <text evidence="3">Belongs to the WhiB family.</text>
</comment>
<comment type="cofactor">
    <cofactor evidence="1">
        <name>[4Fe-4S] cluster</name>
        <dbReference type="ChEBI" id="CHEBI:49883"/>
    </cofactor>
</comment>
<accession>F2L6K9</accession>
<protein>
    <submittedName>
        <fullName evidence="14">Transcription factor WhiB</fullName>
    </submittedName>
</protein>
<dbReference type="PROSITE" id="PS51674">
    <property type="entry name" value="4FE4S_WBL"/>
    <property type="match status" value="1"/>
</dbReference>
<evidence type="ECO:0000256" key="7">
    <source>
        <dbReference type="ARBA" id="ARBA00023014"/>
    </source>
</evidence>
<evidence type="ECO:0000256" key="1">
    <source>
        <dbReference type="ARBA" id="ARBA00001966"/>
    </source>
</evidence>
<keyword evidence="4" id="KW-0004">4Fe-4S</keyword>
<dbReference type="GO" id="GO:0047134">
    <property type="term" value="F:protein-disulfide reductase [NAD(P)H] activity"/>
    <property type="evidence" value="ECO:0007669"/>
    <property type="project" value="TreeGrafter"/>
</dbReference>
<dbReference type="GO" id="GO:0045892">
    <property type="term" value="P:negative regulation of DNA-templated transcription"/>
    <property type="evidence" value="ECO:0007669"/>
    <property type="project" value="TreeGrafter"/>
</dbReference>
<evidence type="ECO:0000313" key="14">
    <source>
        <dbReference type="EMBL" id="AEA28903.1"/>
    </source>
</evidence>
<comment type="subcellular location">
    <subcellularLocation>
        <location evidence="2">Cytoplasm</location>
    </subcellularLocation>
</comment>
<dbReference type="Proteomes" id="UP000007809">
    <property type="component" value="Plasmid pPSED01"/>
</dbReference>
<dbReference type="InterPro" id="IPR003482">
    <property type="entry name" value="Whib"/>
</dbReference>
<evidence type="ECO:0000256" key="4">
    <source>
        <dbReference type="ARBA" id="ARBA00022485"/>
    </source>
</evidence>
<dbReference type="GO" id="GO:0045454">
    <property type="term" value="P:cell redox homeostasis"/>
    <property type="evidence" value="ECO:0007669"/>
    <property type="project" value="TreeGrafter"/>
</dbReference>
<dbReference type="AlphaFoldDB" id="F2L6K9"/>
<keyword evidence="15" id="KW-1185">Reference proteome</keyword>
<evidence type="ECO:0000259" key="13">
    <source>
        <dbReference type="PROSITE" id="PS51674"/>
    </source>
</evidence>
<gene>
    <name evidence="14" type="ordered locus">Psed_6832</name>
</gene>
<organism evidence="14 15">
    <name type="scientific">Pseudonocardia dioxanivorans (strain ATCC 55486 / DSM 44775 / JCM 13855 / CB1190)</name>
    <dbReference type="NCBI Taxonomy" id="675635"/>
    <lineage>
        <taxon>Bacteria</taxon>
        <taxon>Bacillati</taxon>
        <taxon>Actinomycetota</taxon>
        <taxon>Actinomycetes</taxon>
        <taxon>Pseudonocardiales</taxon>
        <taxon>Pseudonocardiaceae</taxon>
        <taxon>Pseudonocardia</taxon>
    </lineage>
</organism>
<keyword evidence="6" id="KW-0408">Iron</keyword>
<proteinExistence type="inferred from homology"/>
<evidence type="ECO:0000256" key="12">
    <source>
        <dbReference type="SAM" id="MobiDB-lite"/>
    </source>
</evidence>
<sequence length="125" mass="13372">MDFRDHDLPCRAEDPELFFPVGTGGPAARQIEEAKAVCRRCPVTAACLSRAFELGAGGVWGATTQAERRRAKRHGPGRSAAGPSPQQERRAAAVACVRQGARRVAVAAQYGISSRTLDRWLVASA</sequence>
<evidence type="ECO:0000256" key="5">
    <source>
        <dbReference type="ARBA" id="ARBA00022723"/>
    </source>
</evidence>
<evidence type="ECO:0000256" key="11">
    <source>
        <dbReference type="ARBA" id="ARBA00023163"/>
    </source>
</evidence>
<dbReference type="Pfam" id="PF13384">
    <property type="entry name" value="HTH_23"/>
    <property type="match status" value="1"/>
</dbReference>
<dbReference type="GO" id="GO:0046872">
    <property type="term" value="F:metal ion binding"/>
    <property type="evidence" value="ECO:0007669"/>
    <property type="project" value="UniProtKB-KW"/>
</dbReference>
<dbReference type="GO" id="GO:0003677">
    <property type="term" value="F:DNA binding"/>
    <property type="evidence" value="ECO:0007669"/>
    <property type="project" value="UniProtKB-KW"/>
</dbReference>
<dbReference type="PANTHER" id="PTHR38839">
    <property type="entry name" value="TRANSCRIPTIONAL REGULATOR WHID-RELATED"/>
    <property type="match status" value="1"/>
</dbReference>
<keyword evidence="11" id="KW-0804">Transcription</keyword>
<keyword evidence="5" id="KW-0479">Metal-binding</keyword>
<dbReference type="PANTHER" id="PTHR38839:SF6">
    <property type="entry name" value="TRANSCRIPTIONAL REGULATOR WHIB1"/>
    <property type="match status" value="1"/>
</dbReference>
<keyword evidence="9" id="KW-0238">DNA-binding</keyword>
<reference evidence="14 15" key="1">
    <citation type="journal article" date="2011" name="J. Bacteriol.">
        <title>Genome sequence of the 1,4-dioxane-degrading Pseudonocardia dioxanivorans strain CB1190.</title>
        <authorList>
            <person name="Sales C.M."/>
            <person name="Mahendra S."/>
            <person name="Grostern A."/>
            <person name="Parales R.E."/>
            <person name="Goodwin L.A."/>
            <person name="Woyke T."/>
            <person name="Nolan M."/>
            <person name="Lapidus A."/>
            <person name="Chertkov O."/>
            <person name="Ovchinnikova G."/>
            <person name="Sczyrba A."/>
            <person name="Alvarez-Cohen L."/>
        </authorList>
    </citation>
    <scope>NUCLEOTIDE SEQUENCE [LARGE SCALE GENOMIC DNA]</scope>
    <source>
        <strain evidence="15">ATCC 55486 / DSM 44775 / JCM 13855 / CB1190</strain>
    </source>
</reference>
<dbReference type="KEGG" id="pdx:Psed_6832"/>
<keyword evidence="7" id="KW-0411">Iron-sulfur</keyword>
<keyword evidence="14" id="KW-0614">Plasmid</keyword>
<keyword evidence="8" id="KW-0805">Transcription regulation</keyword>
<feature type="domain" description="4Fe-4S Wbl-type" evidence="13">
    <location>
        <begin position="9"/>
        <end position="70"/>
    </location>
</feature>
<name>F2L6K9_PSEUX</name>
<evidence type="ECO:0000256" key="6">
    <source>
        <dbReference type="ARBA" id="ARBA00023004"/>
    </source>
</evidence>